<keyword evidence="8" id="KW-0004">4Fe-4S</keyword>
<dbReference type="EC" id="1.7.5.1" evidence="5"/>
<dbReference type="RefSeq" id="WP_205088476.1">
    <property type="nucleotide sequence ID" value="NZ_JACJLA010000027.1"/>
</dbReference>
<evidence type="ECO:0000256" key="4">
    <source>
        <dbReference type="ARBA" id="ARBA00010312"/>
    </source>
</evidence>
<comment type="cofactor">
    <cofactor evidence="2">
        <name>[4Fe-4S] cluster</name>
        <dbReference type="ChEBI" id="CHEBI:49883"/>
    </cofactor>
</comment>
<evidence type="ECO:0000259" key="19">
    <source>
        <dbReference type="PROSITE" id="PS51669"/>
    </source>
</evidence>
<evidence type="ECO:0000256" key="18">
    <source>
        <dbReference type="SAM" id="MobiDB-lite"/>
    </source>
</evidence>
<evidence type="ECO:0000313" key="20">
    <source>
        <dbReference type="EMBL" id="MBM6913625.1"/>
    </source>
</evidence>
<comment type="cofactor">
    <cofactor evidence="1">
        <name>Mo-bis(molybdopterin guanine dinucleotide)</name>
        <dbReference type="ChEBI" id="CHEBI:60539"/>
    </cofactor>
</comment>
<keyword evidence="15" id="KW-0534">Nitrate assimilation</keyword>
<dbReference type="PROSITE" id="PS51669">
    <property type="entry name" value="4FE4S_MOW_BIS_MGD"/>
    <property type="match status" value="1"/>
</dbReference>
<dbReference type="Pfam" id="PF14710">
    <property type="entry name" value="Nitr_red_alph_N"/>
    <property type="match status" value="1"/>
</dbReference>
<evidence type="ECO:0000256" key="5">
    <source>
        <dbReference type="ARBA" id="ARBA00012500"/>
    </source>
</evidence>
<evidence type="ECO:0000256" key="16">
    <source>
        <dbReference type="ARBA" id="ARBA00023136"/>
    </source>
</evidence>
<keyword evidence="10" id="KW-0479">Metal-binding</keyword>
<evidence type="ECO:0000256" key="14">
    <source>
        <dbReference type="ARBA" id="ARBA00023014"/>
    </source>
</evidence>
<dbReference type="InterPro" id="IPR006657">
    <property type="entry name" value="MoPterin_dinucl-bd_dom"/>
</dbReference>
<dbReference type="InterPro" id="IPR050123">
    <property type="entry name" value="Prok_molybdopt-oxidoreductase"/>
</dbReference>
<keyword evidence="16" id="KW-0472">Membrane</keyword>
<comment type="similarity">
    <text evidence="4">Belongs to the prokaryotic molybdopterin-containing oxidoreductase family.</text>
</comment>
<gene>
    <name evidence="20" type="ORF">H6A01_09890</name>
</gene>
<evidence type="ECO:0000313" key="21">
    <source>
        <dbReference type="Proteomes" id="UP000707138"/>
    </source>
</evidence>
<dbReference type="CDD" id="cd02750">
    <property type="entry name" value="MopB_Nitrate-R-NarG-like"/>
    <property type="match status" value="1"/>
</dbReference>
<keyword evidence="21" id="KW-1185">Reference proteome</keyword>
<dbReference type="InterPro" id="IPR006963">
    <property type="entry name" value="Mopterin_OxRdtase_4Fe-4S_dom"/>
</dbReference>
<evidence type="ECO:0000256" key="11">
    <source>
        <dbReference type="ARBA" id="ARBA00022982"/>
    </source>
</evidence>
<comment type="caution">
    <text evidence="20">The sequence shown here is derived from an EMBL/GenBank/DDBJ whole genome shotgun (WGS) entry which is preliminary data.</text>
</comment>
<dbReference type="PANTHER" id="PTHR43105">
    <property type="entry name" value="RESPIRATORY NITRATE REDUCTASE"/>
    <property type="match status" value="1"/>
</dbReference>
<dbReference type="Gene3D" id="4.10.1200.10">
    <property type="entry name" value="nitrate reductase tail"/>
    <property type="match status" value="1"/>
</dbReference>
<dbReference type="SUPFAM" id="SSF53706">
    <property type="entry name" value="Formate dehydrogenase/DMSO reductase, domains 1-3"/>
    <property type="match status" value="1"/>
</dbReference>
<evidence type="ECO:0000256" key="8">
    <source>
        <dbReference type="ARBA" id="ARBA00022485"/>
    </source>
</evidence>
<accession>A0ABS2GII1</accession>
<dbReference type="Gene3D" id="3.40.50.12440">
    <property type="match status" value="1"/>
</dbReference>
<keyword evidence="13" id="KW-0408">Iron</keyword>
<dbReference type="InterPro" id="IPR009010">
    <property type="entry name" value="Asp_de-COase-like_dom_sf"/>
</dbReference>
<evidence type="ECO:0000256" key="2">
    <source>
        <dbReference type="ARBA" id="ARBA00001966"/>
    </source>
</evidence>
<dbReference type="Proteomes" id="UP000707138">
    <property type="component" value="Unassembled WGS sequence"/>
</dbReference>
<comment type="catalytic activity">
    <reaction evidence="17">
        <text>nitrate + a quinol = a quinone + nitrite + H2O</text>
        <dbReference type="Rhea" id="RHEA:56144"/>
        <dbReference type="ChEBI" id="CHEBI:15377"/>
        <dbReference type="ChEBI" id="CHEBI:16301"/>
        <dbReference type="ChEBI" id="CHEBI:17632"/>
        <dbReference type="ChEBI" id="CHEBI:24646"/>
        <dbReference type="ChEBI" id="CHEBI:132124"/>
        <dbReference type="EC" id="1.7.5.1"/>
    </reaction>
</comment>
<dbReference type="InterPro" id="IPR006656">
    <property type="entry name" value="Mopterin_OxRdtase"/>
</dbReference>
<dbReference type="InterPro" id="IPR027467">
    <property type="entry name" value="MopterinOxRdtase_cofactor_BS"/>
</dbReference>
<protein>
    <recommendedName>
        <fullName evidence="5">nitrate reductase (quinone)</fullName>
        <ecNumber evidence="5">1.7.5.1</ecNumber>
    </recommendedName>
</protein>
<evidence type="ECO:0000256" key="1">
    <source>
        <dbReference type="ARBA" id="ARBA00001942"/>
    </source>
</evidence>
<dbReference type="CDD" id="cd02776">
    <property type="entry name" value="MopB_CT_Nitrate-R-NarG-like"/>
    <property type="match status" value="1"/>
</dbReference>
<dbReference type="Pfam" id="PF00384">
    <property type="entry name" value="Molybdopterin"/>
    <property type="match status" value="1"/>
</dbReference>
<evidence type="ECO:0000256" key="7">
    <source>
        <dbReference type="ARBA" id="ARBA00022475"/>
    </source>
</evidence>
<dbReference type="PROSITE" id="PS00490">
    <property type="entry name" value="MOLYBDOPTERIN_PROK_2"/>
    <property type="match status" value="1"/>
</dbReference>
<dbReference type="InterPro" id="IPR044906">
    <property type="entry name" value="Nitr_red_alph_N_sf"/>
</dbReference>
<keyword evidence="11" id="KW-0249">Electron transport</keyword>
<proteinExistence type="inferred from homology"/>
<keyword evidence="6" id="KW-0813">Transport</keyword>
<dbReference type="SUPFAM" id="SSF50692">
    <property type="entry name" value="ADC-like"/>
    <property type="match status" value="1"/>
</dbReference>
<dbReference type="PANTHER" id="PTHR43105:SF2">
    <property type="entry name" value="RESPIRATORY NITRATE REDUCTASE 2 ALPHA CHAIN"/>
    <property type="match status" value="1"/>
</dbReference>
<reference evidence="20 21" key="1">
    <citation type="journal article" date="2021" name="Sci. Rep.">
        <title>The distribution of antibiotic resistance genes in chicken gut microbiota commensals.</title>
        <authorList>
            <person name="Juricova H."/>
            <person name="Matiasovicova J."/>
            <person name="Kubasova T."/>
            <person name="Cejkova D."/>
            <person name="Rychlik I."/>
        </authorList>
    </citation>
    <scope>NUCLEOTIDE SEQUENCE [LARGE SCALE GENOMIC DNA]</scope>
    <source>
        <strain evidence="20 21">An537</strain>
    </source>
</reference>
<evidence type="ECO:0000256" key="13">
    <source>
        <dbReference type="ARBA" id="ARBA00023004"/>
    </source>
</evidence>
<dbReference type="InterPro" id="IPR006655">
    <property type="entry name" value="Mopterin_OxRdtase_prok_CS"/>
</dbReference>
<dbReference type="GO" id="GO:0016491">
    <property type="term" value="F:oxidoreductase activity"/>
    <property type="evidence" value="ECO:0007669"/>
    <property type="project" value="UniProtKB-KW"/>
</dbReference>
<evidence type="ECO:0000256" key="6">
    <source>
        <dbReference type="ARBA" id="ARBA00022448"/>
    </source>
</evidence>
<dbReference type="InterPro" id="IPR037943">
    <property type="entry name" value="MopB_CT_Nitrate-R-NarG-like"/>
</dbReference>
<evidence type="ECO:0000256" key="10">
    <source>
        <dbReference type="ARBA" id="ARBA00022723"/>
    </source>
</evidence>
<feature type="region of interest" description="Disordered" evidence="18">
    <location>
        <begin position="1159"/>
        <end position="1178"/>
    </location>
</feature>
<organism evidence="20 21">
    <name type="scientific">Veillonella magna</name>
    <dbReference type="NCBI Taxonomy" id="464322"/>
    <lineage>
        <taxon>Bacteria</taxon>
        <taxon>Bacillati</taxon>
        <taxon>Bacillota</taxon>
        <taxon>Negativicutes</taxon>
        <taxon>Veillonellales</taxon>
        <taxon>Veillonellaceae</taxon>
        <taxon>Veillonella</taxon>
    </lineage>
</organism>
<evidence type="ECO:0000256" key="17">
    <source>
        <dbReference type="ARBA" id="ARBA00048294"/>
    </source>
</evidence>
<evidence type="ECO:0000256" key="12">
    <source>
        <dbReference type="ARBA" id="ARBA00023002"/>
    </source>
</evidence>
<feature type="domain" description="4Fe-4S Mo/W bis-MGD-type" evidence="19">
    <location>
        <begin position="42"/>
        <end position="106"/>
    </location>
</feature>
<dbReference type="Pfam" id="PF01568">
    <property type="entry name" value="Molydop_binding"/>
    <property type="match status" value="1"/>
</dbReference>
<keyword evidence="14" id="KW-0411">Iron-sulfur</keyword>
<feature type="compositionally biased region" description="Basic and acidic residues" evidence="18">
    <location>
        <begin position="852"/>
        <end position="861"/>
    </location>
</feature>
<dbReference type="SMART" id="SM00926">
    <property type="entry name" value="Molybdop_Fe4S4"/>
    <property type="match status" value="1"/>
</dbReference>
<dbReference type="PROSITE" id="PS00551">
    <property type="entry name" value="MOLYBDOPTERIN_PROK_1"/>
    <property type="match status" value="1"/>
</dbReference>
<evidence type="ECO:0000256" key="15">
    <source>
        <dbReference type="ARBA" id="ARBA00023063"/>
    </source>
</evidence>
<comment type="subcellular location">
    <subcellularLocation>
        <location evidence="3">Cell membrane</location>
        <topology evidence="3">Peripheral membrane protein</topology>
    </subcellularLocation>
</comment>
<evidence type="ECO:0000256" key="9">
    <source>
        <dbReference type="ARBA" id="ARBA00022505"/>
    </source>
</evidence>
<dbReference type="InterPro" id="IPR028189">
    <property type="entry name" value="Nitr_red_alph_N"/>
</dbReference>
<feature type="region of interest" description="Disordered" evidence="18">
    <location>
        <begin position="841"/>
        <end position="861"/>
    </location>
</feature>
<feature type="compositionally biased region" description="Polar residues" evidence="18">
    <location>
        <begin position="1163"/>
        <end position="1176"/>
    </location>
</feature>
<keyword evidence="7" id="KW-1003">Cell membrane</keyword>
<dbReference type="EMBL" id="JACJLA010000027">
    <property type="protein sequence ID" value="MBM6913625.1"/>
    <property type="molecule type" value="Genomic_DNA"/>
</dbReference>
<keyword evidence="9" id="KW-0500">Molybdenum</keyword>
<keyword evidence="12 20" id="KW-0560">Oxidoreductase</keyword>
<dbReference type="InterPro" id="IPR006468">
    <property type="entry name" value="NarG"/>
</dbReference>
<sequence length="1223" mass="137221">MKSIFQKYKYMTPKETSANGHAQTFEGGREWEDMYRDRWSYDKVVRSTHGVNCTGSCSWNVFVKNGIVTWENQNHDYPETSPDMPDFEPRGCPRGASFSWYMYSPLRVKYPYVRGELANLWREARKTAPNALAAWKSIVEDPDKAKSYKEARGMGGFVRSNWEEASEIVAASMLYTAQTYGPDRNFGFSPIPAMSMLSYAAGARFMNLMGGACLSFYDWYADLPPASPQVWGDQTDVPESSDWYNSGYIITWGSNVPQTRTPDAHFLTEVRYKGTKVVSVSPDYAESTTAADTWLNARAGSDAALAMAMGHVILKEYYIDNPTPMFLDYAKQYTDFPFLVTIEEKDGHYVPGQMLSANMMGSKAKHSEFQYFVVDELSRKMVIPNGCMGHRWTRKEKWNLKMENSETGEAISPVLTLDGRGDGIVTVALPHFGHLDGMKTIERAVPVKEIDTPNGSLYVTTVYDLMMANYGIDRGFGGVAAKDFTDDTPYTPAWQEKYTGVNPELVIHTAREFADNAIATGGRSMIIMGGGINHWFHADVIYRAVLNLVLFCACEGKNGGGWAHYVGQEKLRPAEGWGAIMSAKDWQAAPRLQNSTSFFYFATDQWRSDEMDASDLTSPLVTPRYRHAADYNVLAARLGWLPSYPTFNKGGATIMKEAEAAGNKDFDSVKAYVARQLKEKKLHFAIEDPDAKENIPRNLIVWRANLITSSSKGHEYFMKYLLGTKNGLLEENDAHPTEVKWRDDVPSGKLDLLVDLDFRMAGSALYSDIVLPTATWYEKTDLSSTDMHPFVHPFQPAVDPGWESKTDWDIFLTLGKAVEKVAKEAELPVYRDIVAVPLQHDSEGETAQPHGKVRDWSRGECEPIPGKTMPNLVYIERDYTKIFEKQRALGPNLENGTVGAHGITANIGDQYEELKQRNGIIGDAQAPGYGCPTIENCYDACQAVLTLSSATNGKVALKSWQTAEKVTGLTGLTEGLDGRAGEQITFENIVAQPRQVISTPIFTGNGKGGRRYTPFTNNIEFLMPFRTITGRQSFFLDHEIMNEWGEQMATFKPVLDYAPMKEGLPNDGTPEITLKYLTPHSKWSIHSMYFDTQQMLTLFRGGQTVWLNEDDAADIGVKDNDWIEMYNRNGVVASRAVVTPRIPRGQVYMYHAQDRHINVPGSKLSNTRGGTHNTPTRIHMKPTHMIGGYGQLSYGFNYYGPTGNQRDVLVVVRKMKEVDWLED</sequence>
<dbReference type="NCBIfam" id="TIGR01580">
    <property type="entry name" value="narG"/>
    <property type="match status" value="1"/>
</dbReference>
<evidence type="ECO:0000256" key="3">
    <source>
        <dbReference type="ARBA" id="ARBA00004202"/>
    </source>
</evidence>
<name>A0ABS2GII1_9FIRM</name>